<dbReference type="Proteomes" id="UP000266089">
    <property type="component" value="Unassembled WGS sequence"/>
</dbReference>
<comment type="catalytic activity">
    <reaction evidence="1 11 14">
        <text>(2R)-3-phosphoglycerate + ATP = (2R)-3-phospho-glyceroyl phosphate + ADP</text>
        <dbReference type="Rhea" id="RHEA:14801"/>
        <dbReference type="ChEBI" id="CHEBI:30616"/>
        <dbReference type="ChEBI" id="CHEBI:57604"/>
        <dbReference type="ChEBI" id="CHEBI:58272"/>
        <dbReference type="ChEBI" id="CHEBI:456216"/>
        <dbReference type="EC" id="2.7.2.3"/>
    </reaction>
</comment>
<feature type="binding site" evidence="12">
    <location>
        <position position="34"/>
    </location>
    <ligand>
        <name>(2R)-3-phosphoglycerate</name>
        <dbReference type="ChEBI" id="CHEBI:58272"/>
    </ligand>
</feature>
<evidence type="ECO:0000256" key="10">
    <source>
        <dbReference type="ARBA" id="ARBA00022840"/>
    </source>
</evidence>
<evidence type="ECO:0000256" key="6">
    <source>
        <dbReference type="ARBA" id="ARBA00016471"/>
    </source>
</evidence>
<keyword evidence="8 11" id="KW-0547">Nucleotide-binding</keyword>
<name>A0A399E7J0_9DEIN</name>
<dbReference type="InterPro" id="IPR036043">
    <property type="entry name" value="Phosphoglycerate_kinase_sf"/>
</dbReference>
<keyword evidence="11" id="KW-0324">Glycolysis</keyword>
<evidence type="ECO:0000256" key="12">
    <source>
        <dbReference type="PIRSR" id="PIRSR000724-1"/>
    </source>
</evidence>
<dbReference type="GO" id="GO:0006094">
    <property type="term" value="P:gluconeogenesis"/>
    <property type="evidence" value="ECO:0007669"/>
    <property type="project" value="TreeGrafter"/>
</dbReference>
<keyword evidence="7 11" id="KW-0808">Transferase</keyword>
<dbReference type="EC" id="2.7.2.3" evidence="5 11"/>
<dbReference type="GO" id="GO:0043531">
    <property type="term" value="F:ADP binding"/>
    <property type="evidence" value="ECO:0007669"/>
    <property type="project" value="TreeGrafter"/>
</dbReference>
<evidence type="ECO:0000256" key="14">
    <source>
        <dbReference type="RuleBase" id="RU000532"/>
    </source>
</evidence>
<dbReference type="EMBL" id="QWKX01000005">
    <property type="protein sequence ID" value="RIH79483.1"/>
    <property type="molecule type" value="Genomic_DNA"/>
</dbReference>
<dbReference type="Gene3D" id="3.40.50.1260">
    <property type="entry name" value="Phosphoglycerate kinase, N-terminal domain"/>
    <property type="match status" value="2"/>
</dbReference>
<evidence type="ECO:0000256" key="1">
    <source>
        <dbReference type="ARBA" id="ARBA00000642"/>
    </source>
</evidence>
<dbReference type="PRINTS" id="PR00477">
    <property type="entry name" value="PHGLYCKINASE"/>
</dbReference>
<feature type="binding site" evidence="11">
    <location>
        <position position="154"/>
    </location>
    <ligand>
        <name>substrate</name>
    </ligand>
</feature>
<feature type="binding site" evidence="12">
    <location>
        <position position="121"/>
    </location>
    <ligand>
        <name>(2R)-3-phosphoglycerate</name>
        <dbReference type="ChEBI" id="CHEBI:58272"/>
    </ligand>
</feature>
<comment type="pathway">
    <text evidence="2 11">Carbohydrate degradation; glycolysis; pyruvate from D-glyceraldehyde 3-phosphate: step 2/5.</text>
</comment>
<dbReference type="PIRSF" id="PIRSF000724">
    <property type="entry name" value="Pgk"/>
    <property type="match status" value="1"/>
</dbReference>
<evidence type="ECO:0000256" key="13">
    <source>
        <dbReference type="PIRSR" id="PIRSR000724-2"/>
    </source>
</evidence>
<dbReference type="FunFam" id="3.40.50.1260:FF:000006">
    <property type="entry name" value="Phosphoglycerate kinase"/>
    <property type="match status" value="1"/>
</dbReference>
<dbReference type="CDD" id="cd00318">
    <property type="entry name" value="Phosphoglycerate_kinase"/>
    <property type="match status" value="1"/>
</dbReference>
<dbReference type="RefSeq" id="WP_043983062.1">
    <property type="nucleotide sequence ID" value="NZ_JBHSXZ010000004.1"/>
</dbReference>
<protein>
    <recommendedName>
        <fullName evidence="6 11">Phosphoglycerate kinase</fullName>
        <ecNumber evidence="5 11">2.7.2.3</ecNumber>
    </recommendedName>
</protein>
<dbReference type="GO" id="GO:0005524">
    <property type="term" value="F:ATP binding"/>
    <property type="evidence" value="ECO:0007669"/>
    <property type="project" value="UniProtKB-KW"/>
</dbReference>
<feature type="binding site" evidence="11 13">
    <location>
        <begin position="353"/>
        <end position="356"/>
    </location>
    <ligand>
        <name>ATP</name>
        <dbReference type="ChEBI" id="CHEBI:30616"/>
    </ligand>
</feature>
<gene>
    <name evidence="11 15" type="primary">pgk</name>
    <name evidence="15" type="ORF">Mcate_00306</name>
</gene>
<evidence type="ECO:0000256" key="4">
    <source>
        <dbReference type="ARBA" id="ARBA00011245"/>
    </source>
</evidence>
<feature type="binding site" evidence="11 13">
    <location>
        <position position="204"/>
    </location>
    <ligand>
        <name>ATP</name>
        <dbReference type="ChEBI" id="CHEBI:30616"/>
    </ligand>
</feature>
<sequence>MRTLRDFNARGKRVLVRVDFNVPIKDGKVKDETRVAAAIPTLKHLLDQGATLVLFSHLGRPKGGYEEASSLAPVAPVLEKHLGRPVIFIGGSPELTPASEATLERVQAAAPGSVILLDNVRFEPGEEKNDEALAKKFARLGDAFVLDAFGSAHRAHASVTGVARFLPSYAGFLMEKEVSSIGKVLHNPEKPYWVVLGGAKVSDKIGVIENLLPKVTGMVIGGAMAFTFIKAQGGQVGKSLVEDDKLDLARDLLKRASDLGVQLLLPTDVVAAQKIEAGVPTRIMPANAIEDGWMGLDIGPESAKAFAAALQGAKTVLWNGPMGVFEIDDFAKGTLAVGEAIARLEGAFTVIGGGDSVAAANKLGMADKFSHVSTGGGASLELLELGTLPGIEALS</sequence>
<dbReference type="PANTHER" id="PTHR11406:SF23">
    <property type="entry name" value="PHOSPHOGLYCERATE KINASE 1, CHLOROPLASTIC-RELATED"/>
    <property type="match status" value="1"/>
</dbReference>
<comment type="subcellular location">
    <subcellularLocation>
        <location evidence="11">Cytoplasm</location>
    </subcellularLocation>
</comment>
<comment type="caution">
    <text evidence="15">The sequence shown here is derived from an EMBL/GenBank/DDBJ whole genome shotgun (WGS) entry which is preliminary data.</text>
</comment>
<dbReference type="Pfam" id="PF00162">
    <property type="entry name" value="PGK"/>
    <property type="match status" value="1"/>
</dbReference>
<feature type="binding site" evidence="11">
    <location>
        <position position="34"/>
    </location>
    <ligand>
        <name>substrate</name>
    </ligand>
</feature>
<feature type="binding site" evidence="11">
    <location>
        <position position="121"/>
    </location>
    <ligand>
        <name>substrate</name>
    </ligand>
</feature>
<dbReference type="AlphaFoldDB" id="A0A399E7J0"/>
<dbReference type="InterPro" id="IPR015824">
    <property type="entry name" value="Phosphoglycerate_kinase_N"/>
</dbReference>
<feature type="binding site" evidence="11 13">
    <location>
        <position position="295"/>
    </location>
    <ligand>
        <name>ATP</name>
        <dbReference type="ChEBI" id="CHEBI:30616"/>
    </ligand>
</feature>
<keyword evidence="9 11" id="KW-0418">Kinase</keyword>
<organism evidence="15 16">
    <name type="scientific">Meiothermus taiwanensis</name>
    <dbReference type="NCBI Taxonomy" id="172827"/>
    <lineage>
        <taxon>Bacteria</taxon>
        <taxon>Thermotogati</taxon>
        <taxon>Deinococcota</taxon>
        <taxon>Deinococci</taxon>
        <taxon>Thermales</taxon>
        <taxon>Thermaceae</taxon>
        <taxon>Meiothermus</taxon>
    </lineage>
</organism>
<dbReference type="GO" id="GO:0006096">
    <property type="term" value="P:glycolytic process"/>
    <property type="evidence" value="ECO:0007669"/>
    <property type="project" value="UniProtKB-UniRule"/>
</dbReference>
<evidence type="ECO:0000256" key="2">
    <source>
        <dbReference type="ARBA" id="ARBA00004838"/>
    </source>
</evidence>
<evidence type="ECO:0000313" key="15">
    <source>
        <dbReference type="EMBL" id="RIH79483.1"/>
    </source>
</evidence>
<dbReference type="GO" id="GO:0005829">
    <property type="term" value="C:cytosol"/>
    <property type="evidence" value="ECO:0007669"/>
    <property type="project" value="TreeGrafter"/>
</dbReference>
<comment type="subunit">
    <text evidence="4 11">Monomer.</text>
</comment>
<feature type="binding site" evidence="11 12">
    <location>
        <begin position="57"/>
        <end position="60"/>
    </location>
    <ligand>
        <name>substrate</name>
    </ligand>
</feature>
<dbReference type="SUPFAM" id="SSF53748">
    <property type="entry name" value="Phosphoglycerate kinase"/>
    <property type="match status" value="1"/>
</dbReference>
<evidence type="ECO:0000256" key="5">
    <source>
        <dbReference type="ARBA" id="ARBA00013061"/>
    </source>
</evidence>
<dbReference type="OrthoDB" id="9808460at2"/>
<evidence type="ECO:0000313" key="16">
    <source>
        <dbReference type="Proteomes" id="UP000266089"/>
    </source>
</evidence>
<dbReference type="PANTHER" id="PTHR11406">
    <property type="entry name" value="PHOSPHOGLYCERATE KINASE"/>
    <property type="match status" value="1"/>
</dbReference>
<dbReference type="InterPro" id="IPR015911">
    <property type="entry name" value="Phosphoglycerate_kinase_CS"/>
</dbReference>
<accession>A0A399E7J0</accession>
<dbReference type="HAMAP" id="MF_00145">
    <property type="entry name" value="Phosphoglyc_kinase"/>
    <property type="match status" value="1"/>
</dbReference>
<dbReference type="InterPro" id="IPR001576">
    <property type="entry name" value="Phosphoglycerate_kinase"/>
</dbReference>
<evidence type="ECO:0000256" key="3">
    <source>
        <dbReference type="ARBA" id="ARBA00008982"/>
    </source>
</evidence>
<comment type="similarity">
    <text evidence="3 11 14">Belongs to the phosphoglycerate kinase family.</text>
</comment>
<evidence type="ECO:0000256" key="8">
    <source>
        <dbReference type="ARBA" id="ARBA00022741"/>
    </source>
</evidence>
<dbReference type="GO" id="GO:0004618">
    <property type="term" value="F:phosphoglycerate kinase activity"/>
    <property type="evidence" value="ECO:0007669"/>
    <property type="project" value="UniProtKB-UniRule"/>
</dbReference>
<evidence type="ECO:0000256" key="9">
    <source>
        <dbReference type="ARBA" id="ARBA00022777"/>
    </source>
</evidence>
<proteinExistence type="inferred from homology"/>
<evidence type="ECO:0000256" key="7">
    <source>
        <dbReference type="ARBA" id="ARBA00022679"/>
    </source>
</evidence>
<dbReference type="FunFam" id="3.40.50.1260:FF:000003">
    <property type="entry name" value="Phosphoglycerate kinase"/>
    <property type="match status" value="1"/>
</dbReference>
<keyword evidence="10 11" id="KW-0067">ATP-binding</keyword>
<reference evidence="15 16" key="1">
    <citation type="submission" date="2018-08" db="EMBL/GenBank/DDBJ databases">
        <title>Meiothermus cateniformans JCM 15151 genome sequencing project.</title>
        <authorList>
            <person name="Da Costa M.S."/>
            <person name="Albuquerque L."/>
            <person name="Raposo P."/>
            <person name="Froufe H.J.C."/>
            <person name="Barroso C.S."/>
            <person name="Egas C."/>
        </authorList>
    </citation>
    <scope>NUCLEOTIDE SEQUENCE [LARGE SCALE GENOMIC DNA]</scope>
    <source>
        <strain evidence="15 16">JCM 15151</strain>
    </source>
</reference>
<feature type="binding site" evidence="11 12">
    <location>
        <begin position="19"/>
        <end position="21"/>
    </location>
    <ligand>
        <name>substrate</name>
    </ligand>
</feature>
<keyword evidence="11" id="KW-0963">Cytoplasm</keyword>
<dbReference type="UniPathway" id="UPA00109">
    <property type="reaction ID" value="UER00185"/>
</dbReference>
<feature type="binding site" evidence="11 13">
    <location>
        <position position="326"/>
    </location>
    <ligand>
        <name>ATP</name>
        <dbReference type="ChEBI" id="CHEBI:30616"/>
    </ligand>
</feature>
<feature type="binding site" evidence="12">
    <location>
        <position position="154"/>
    </location>
    <ligand>
        <name>(2R)-3-phosphoglycerate</name>
        <dbReference type="ChEBI" id="CHEBI:58272"/>
    </ligand>
</feature>
<dbReference type="PROSITE" id="PS00111">
    <property type="entry name" value="PGLYCERATE_KINASE"/>
    <property type="match status" value="1"/>
</dbReference>
<evidence type="ECO:0000256" key="11">
    <source>
        <dbReference type="HAMAP-Rule" id="MF_00145"/>
    </source>
</evidence>